<name>A0A8S5VDG9_9CAUD</name>
<sequence length="51" mass="6159">MSEEKKYNEFVESLHRLYHDHKVQNSFLKKKLDEGRISLGEYEYIVNGKEV</sequence>
<organism evidence="1">
    <name type="scientific">Siphoviridae sp. ctGa111</name>
    <dbReference type="NCBI Taxonomy" id="2825413"/>
    <lineage>
        <taxon>Viruses</taxon>
        <taxon>Duplodnaviria</taxon>
        <taxon>Heunggongvirae</taxon>
        <taxon>Uroviricota</taxon>
        <taxon>Caudoviricetes</taxon>
    </lineage>
</organism>
<reference evidence="1" key="1">
    <citation type="journal article" date="2021" name="Proc. Natl. Acad. Sci. U.S.A.">
        <title>A Catalog of Tens of Thousands of Viruses from Human Metagenomes Reveals Hidden Associations with Chronic Diseases.</title>
        <authorList>
            <person name="Tisza M.J."/>
            <person name="Buck C.B."/>
        </authorList>
    </citation>
    <scope>NUCLEOTIDE SEQUENCE</scope>
    <source>
        <strain evidence="1">CtGa111</strain>
    </source>
</reference>
<dbReference type="EMBL" id="BK016245">
    <property type="protein sequence ID" value="DAG04825.1"/>
    <property type="molecule type" value="Genomic_DNA"/>
</dbReference>
<accession>A0A8S5VDG9</accession>
<evidence type="ECO:0000313" key="1">
    <source>
        <dbReference type="EMBL" id="DAG04825.1"/>
    </source>
</evidence>
<protein>
    <submittedName>
        <fullName evidence="1">Uncharacterized protein</fullName>
    </submittedName>
</protein>
<proteinExistence type="predicted"/>